<dbReference type="SUPFAM" id="SSF55681">
    <property type="entry name" value="Class II aaRS and biotin synthetases"/>
    <property type="match status" value="1"/>
</dbReference>
<dbReference type="CDD" id="cd16443">
    <property type="entry name" value="LplA"/>
    <property type="match status" value="1"/>
</dbReference>
<reference evidence="3" key="1">
    <citation type="submission" date="2015-11" db="EMBL/GenBank/DDBJ databases">
        <authorList>
            <person name="Dugat-Bony E."/>
        </authorList>
    </citation>
    <scope>NUCLEOTIDE SEQUENCE [LARGE SCALE GENOMIC DNA]</scope>
    <source>
        <strain evidence="3">Mu292</strain>
    </source>
</reference>
<dbReference type="EC" id="2.7.7.63" evidence="2"/>
<dbReference type="InterPro" id="IPR004143">
    <property type="entry name" value="BPL_LPL_catalytic"/>
</dbReference>
<dbReference type="GO" id="GO:0016779">
    <property type="term" value="F:nucleotidyltransferase activity"/>
    <property type="evidence" value="ECO:0007669"/>
    <property type="project" value="UniProtKB-KW"/>
</dbReference>
<keyword evidence="3" id="KW-1185">Reference proteome</keyword>
<evidence type="ECO:0000313" key="3">
    <source>
        <dbReference type="Proteomes" id="UP000182498"/>
    </source>
</evidence>
<accession>A0A0X2NLI1</accession>
<proteinExistence type="predicted"/>
<dbReference type="InterPro" id="IPR045864">
    <property type="entry name" value="aa-tRNA-synth_II/BPL/LPL"/>
</dbReference>
<dbReference type="PROSITE" id="PS51733">
    <property type="entry name" value="BPL_LPL_CATALYTIC"/>
    <property type="match status" value="1"/>
</dbReference>
<dbReference type="Gene3D" id="3.30.930.10">
    <property type="entry name" value="Bira Bifunctional Protein, Domain 2"/>
    <property type="match status" value="1"/>
</dbReference>
<dbReference type="AlphaFoldDB" id="A0A0X2NLI1"/>
<dbReference type="OrthoDB" id="9788148at2"/>
<keyword evidence="2" id="KW-0548">Nucleotidyltransferase</keyword>
<keyword evidence="2" id="KW-0808">Transferase</keyword>
<feature type="domain" description="BPL/LPL catalytic" evidence="1">
    <location>
        <begin position="134"/>
        <end position="326"/>
    </location>
</feature>
<dbReference type="Pfam" id="PF21948">
    <property type="entry name" value="LplA-B_cat"/>
    <property type="match status" value="1"/>
</dbReference>
<dbReference type="RefSeq" id="WP_073883720.1">
    <property type="nucleotide sequence ID" value="NZ_FAUH01000005.1"/>
</dbReference>
<keyword evidence="2" id="KW-0436">Ligase</keyword>
<dbReference type="PANTHER" id="PTHR43679:SF2">
    <property type="entry name" value="OCTANOYL-[GCVH]:PROTEIN N-OCTANOYLTRANSFERASE"/>
    <property type="match status" value="1"/>
</dbReference>
<dbReference type="GO" id="GO:0016874">
    <property type="term" value="F:ligase activity"/>
    <property type="evidence" value="ECO:0007669"/>
    <property type="project" value="UniProtKB-KW"/>
</dbReference>
<organism evidence="2 3">
    <name type="scientific">Corynebacterium variabile</name>
    <dbReference type="NCBI Taxonomy" id="1727"/>
    <lineage>
        <taxon>Bacteria</taxon>
        <taxon>Bacillati</taxon>
        <taxon>Actinomycetota</taxon>
        <taxon>Actinomycetes</taxon>
        <taxon>Mycobacteriales</taxon>
        <taxon>Corynebacteriaceae</taxon>
        <taxon>Corynebacterium</taxon>
    </lineage>
</organism>
<dbReference type="EMBL" id="FAUH01000005">
    <property type="protein sequence ID" value="CUU65590.1"/>
    <property type="molecule type" value="Genomic_DNA"/>
</dbReference>
<dbReference type="Proteomes" id="UP000182498">
    <property type="component" value="Unassembled WGS sequence"/>
</dbReference>
<dbReference type="Gene3D" id="3.30.390.50">
    <property type="entry name" value="CO dehydrogenase flavoprotein, C-terminal domain"/>
    <property type="match status" value="1"/>
</dbReference>
<evidence type="ECO:0000313" key="2">
    <source>
        <dbReference type="EMBL" id="CUU65590.1"/>
    </source>
</evidence>
<evidence type="ECO:0000259" key="1">
    <source>
        <dbReference type="PROSITE" id="PS51733"/>
    </source>
</evidence>
<sequence length="355" mass="39603">MHGEYKVLGGKLIVVDLEVTTASEKDPGVLTRVRIAGDFFLEPDEALIRMTSALEGAPADLSAEGYTERVTDSLLRTDVLFGITAEGVGIAVRRALGHAIDWDDIDFDVIYGPAIDPMLNVAMDETLTDDVAAGRRKPFMRLWEWNSPQVVIGSFQSYSNEIDQEGVDKYGITVSRRVTGGGAMFMEPGNCVTYSLVVPQALVDGLSFAQSYPFLDEWTMEALKKVGINAHYIPLNDISSDQGKIGGAAQKRFSNGWMVHHVTMSYDIDAEKMLEVIRIGKEKMKDKGNRSAVKRVDPMRSQTQLPREEILKVFHDTFKEKYNATEGEITAEDLAVAQRRCDEKFSTEEWTHRLP</sequence>
<dbReference type="PANTHER" id="PTHR43679">
    <property type="entry name" value="OCTANOYLTRANSFERASE LIPM-RELATED"/>
    <property type="match status" value="1"/>
</dbReference>
<dbReference type="InterPro" id="IPR050664">
    <property type="entry name" value="Octanoyltrans_LipM/LipL"/>
</dbReference>
<gene>
    <name evidence="2" type="ORF">CVAR292_00918</name>
</gene>
<protein>
    <submittedName>
        <fullName evidence="2">Lipoate-protein ligase A</fullName>
        <ecNumber evidence="2">2.7.7.63</ecNumber>
    </submittedName>
</protein>
<name>A0A0X2NLI1_9CORY</name>